<dbReference type="InterPro" id="IPR019757">
    <property type="entry name" value="Pept_S26A_signal_pept_1_Lys-AS"/>
</dbReference>
<dbReference type="CDD" id="cd06530">
    <property type="entry name" value="S26_SPase_I"/>
    <property type="match status" value="1"/>
</dbReference>
<evidence type="ECO:0000313" key="11">
    <source>
        <dbReference type="EMBL" id="MCQ8185040.1"/>
    </source>
</evidence>
<evidence type="ECO:0000256" key="4">
    <source>
        <dbReference type="ARBA" id="ARBA00019232"/>
    </source>
</evidence>
<reference evidence="11" key="1">
    <citation type="submission" date="2022-07" db="EMBL/GenBank/DDBJ databases">
        <title>Parvularcula maris sp. nov., an algicidal bacterium isolated from seawater.</title>
        <authorList>
            <person name="Li F."/>
        </authorList>
    </citation>
    <scope>NUCLEOTIDE SEQUENCE</scope>
    <source>
        <strain evidence="11">BGMRC 0090</strain>
    </source>
</reference>
<dbReference type="GO" id="GO:0009003">
    <property type="term" value="F:signal peptidase activity"/>
    <property type="evidence" value="ECO:0007669"/>
    <property type="project" value="UniProtKB-EC"/>
</dbReference>
<name>A0A9X2RHK6_9PROT</name>
<accession>A0A9X2RHK6</accession>
<feature type="active site" evidence="7">
    <location>
        <position position="111"/>
    </location>
</feature>
<dbReference type="RefSeq" id="WP_256618900.1">
    <property type="nucleotide sequence ID" value="NZ_JANIBC010000003.1"/>
</dbReference>
<keyword evidence="5 8" id="KW-0645">Protease</keyword>
<dbReference type="PANTHER" id="PTHR43390">
    <property type="entry name" value="SIGNAL PEPTIDASE I"/>
    <property type="match status" value="1"/>
</dbReference>
<sequence>MSEASETRSMGALAEEAWDVSKTVVIAVGITLFVRFFFIQPFNIPSASMEPTLMTGDFILVDKIDYGYSKASLIYPLTRMPTEGRVFSDMPERGEVAVFKNARDKNKDYVKRIVGVPGDTVQVIGGVLHINGQAVERELIESRETTCSDRDLSARRYRETMPDGGPTYIVQECDGNRGDLDNTPPKRVPEGFYFMMGDNRDESADSRTPMVQLVPHDALVGRARRVAFSVDGGRAKFWEVWKWPVAVRYGRIGDKVE</sequence>
<evidence type="ECO:0000256" key="2">
    <source>
        <dbReference type="ARBA" id="ARBA00009370"/>
    </source>
</evidence>
<evidence type="ECO:0000256" key="6">
    <source>
        <dbReference type="ARBA" id="ARBA00022801"/>
    </source>
</evidence>
<protein>
    <recommendedName>
        <fullName evidence="4 8">Signal peptidase I</fullName>
        <ecNumber evidence="3 8">3.4.21.89</ecNumber>
    </recommendedName>
</protein>
<dbReference type="Proteomes" id="UP001142610">
    <property type="component" value="Unassembled WGS sequence"/>
</dbReference>
<dbReference type="GO" id="GO:0006465">
    <property type="term" value="P:signal peptide processing"/>
    <property type="evidence" value="ECO:0007669"/>
    <property type="project" value="InterPro"/>
</dbReference>
<evidence type="ECO:0000259" key="10">
    <source>
        <dbReference type="Pfam" id="PF10502"/>
    </source>
</evidence>
<keyword evidence="12" id="KW-1185">Reference proteome</keyword>
<keyword evidence="8" id="KW-1133">Transmembrane helix</keyword>
<dbReference type="GO" id="GO:0016020">
    <property type="term" value="C:membrane"/>
    <property type="evidence" value="ECO:0007669"/>
    <property type="project" value="UniProtKB-SubCell"/>
</dbReference>
<feature type="domain" description="Peptidase S26" evidence="10">
    <location>
        <begin position="19"/>
        <end position="225"/>
    </location>
</feature>
<dbReference type="Pfam" id="PF10502">
    <property type="entry name" value="Peptidase_S26"/>
    <property type="match status" value="1"/>
</dbReference>
<keyword evidence="6 8" id="KW-0378">Hydrolase</keyword>
<dbReference type="GO" id="GO:0004252">
    <property type="term" value="F:serine-type endopeptidase activity"/>
    <property type="evidence" value="ECO:0007669"/>
    <property type="project" value="InterPro"/>
</dbReference>
<dbReference type="NCBIfam" id="TIGR02227">
    <property type="entry name" value="sigpep_I_bact"/>
    <property type="match status" value="1"/>
</dbReference>
<evidence type="ECO:0000256" key="5">
    <source>
        <dbReference type="ARBA" id="ARBA00022670"/>
    </source>
</evidence>
<evidence type="ECO:0000313" key="12">
    <source>
        <dbReference type="Proteomes" id="UP001142610"/>
    </source>
</evidence>
<comment type="subcellular location">
    <subcellularLocation>
        <location evidence="9">Membrane</location>
        <topology evidence="9">Single-pass type II membrane protein</topology>
    </subcellularLocation>
</comment>
<dbReference type="InterPro" id="IPR019756">
    <property type="entry name" value="Pept_S26A_signal_pept_1_Ser-AS"/>
</dbReference>
<dbReference type="PROSITE" id="PS00761">
    <property type="entry name" value="SPASE_I_3"/>
    <property type="match status" value="1"/>
</dbReference>
<comment type="caution">
    <text evidence="11">The sequence shown here is derived from an EMBL/GenBank/DDBJ whole genome shotgun (WGS) entry which is preliminary data.</text>
</comment>
<organism evidence="11 12">
    <name type="scientific">Parvularcula maris</name>
    <dbReference type="NCBI Taxonomy" id="2965077"/>
    <lineage>
        <taxon>Bacteria</taxon>
        <taxon>Pseudomonadati</taxon>
        <taxon>Pseudomonadota</taxon>
        <taxon>Alphaproteobacteria</taxon>
        <taxon>Parvularculales</taxon>
        <taxon>Parvularculaceae</taxon>
        <taxon>Parvularcula</taxon>
    </lineage>
</organism>
<comment type="similarity">
    <text evidence="2 9">Belongs to the peptidase S26 family.</text>
</comment>
<proteinExistence type="inferred from homology"/>
<dbReference type="PRINTS" id="PR00727">
    <property type="entry name" value="LEADERPTASE"/>
</dbReference>
<feature type="transmembrane region" description="Helical" evidence="8">
    <location>
        <begin position="20"/>
        <end position="39"/>
    </location>
</feature>
<dbReference type="InterPro" id="IPR000223">
    <property type="entry name" value="Pept_S26A_signal_pept_1"/>
</dbReference>
<dbReference type="EC" id="3.4.21.89" evidence="3 8"/>
<keyword evidence="8" id="KW-0812">Transmembrane</keyword>
<dbReference type="Gene3D" id="2.10.109.10">
    <property type="entry name" value="Umud Fragment, subunit A"/>
    <property type="match status" value="1"/>
</dbReference>
<gene>
    <name evidence="11" type="primary">lepB</name>
    <name evidence="11" type="ORF">NOG11_06510</name>
</gene>
<dbReference type="PROSITE" id="PS00760">
    <property type="entry name" value="SPASE_I_2"/>
    <property type="match status" value="1"/>
</dbReference>
<evidence type="ECO:0000256" key="8">
    <source>
        <dbReference type="RuleBase" id="RU003993"/>
    </source>
</evidence>
<feature type="active site" evidence="7">
    <location>
        <position position="48"/>
    </location>
</feature>
<keyword evidence="8" id="KW-0472">Membrane</keyword>
<dbReference type="PROSITE" id="PS00501">
    <property type="entry name" value="SPASE_I_1"/>
    <property type="match status" value="1"/>
</dbReference>
<dbReference type="InterPro" id="IPR019533">
    <property type="entry name" value="Peptidase_S26"/>
</dbReference>
<dbReference type="PANTHER" id="PTHR43390:SF1">
    <property type="entry name" value="CHLOROPLAST PROCESSING PEPTIDASE"/>
    <property type="match status" value="1"/>
</dbReference>
<dbReference type="SUPFAM" id="SSF51306">
    <property type="entry name" value="LexA/Signal peptidase"/>
    <property type="match status" value="1"/>
</dbReference>
<evidence type="ECO:0000256" key="1">
    <source>
        <dbReference type="ARBA" id="ARBA00000677"/>
    </source>
</evidence>
<comment type="catalytic activity">
    <reaction evidence="1 8">
        <text>Cleavage of hydrophobic, N-terminal signal or leader sequences from secreted and periplasmic proteins.</text>
        <dbReference type="EC" id="3.4.21.89"/>
    </reaction>
</comment>
<dbReference type="InterPro" id="IPR036286">
    <property type="entry name" value="LexA/Signal_pep-like_sf"/>
</dbReference>
<evidence type="ECO:0000256" key="7">
    <source>
        <dbReference type="PIRSR" id="PIRSR600223-1"/>
    </source>
</evidence>
<evidence type="ECO:0000256" key="3">
    <source>
        <dbReference type="ARBA" id="ARBA00013208"/>
    </source>
</evidence>
<dbReference type="EMBL" id="JANIBC010000003">
    <property type="protein sequence ID" value="MCQ8185040.1"/>
    <property type="molecule type" value="Genomic_DNA"/>
</dbReference>
<dbReference type="AlphaFoldDB" id="A0A9X2RHK6"/>
<dbReference type="InterPro" id="IPR019758">
    <property type="entry name" value="Pept_S26A_signal_pept_1_CS"/>
</dbReference>
<evidence type="ECO:0000256" key="9">
    <source>
        <dbReference type="RuleBase" id="RU362042"/>
    </source>
</evidence>